<proteinExistence type="predicted"/>
<gene>
    <name evidence="2" type="ORF">WKV53_20710</name>
</gene>
<evidence type="ECO:0000313" key="3">
    <source>
        <dbReference type="Proteomes" id="UP001371305"/>
    </source>
</evidence>
<dbReference type="EMBL" id="JBBUKT010000009">
    <property type="protein sequence ID" value="MEK7952947.1"/>
    <property type="molecule type" value="Genomic_DNA"/>
</dbReference>
<sequence length="523" mass="57797">MGEAKRKKQRDCPAKGGEITPEECGRGRNSSIACPVTCPHNPFAAANHAEHFEALEAKVFGLLGRKLIAELTPSQVREMADAMNQGDDFTTQALLTWHLIGEGRLAKWLAEGFARDWKNDEAVMLGHFQTLRPALLEFRGVVDELTCNAVDLLDPESPTFAVIDPGVASRVDRYEILLGWVYALPTGQRLSGGAVTMPAMGTQDPAEAFAALLDHLGAPAEGRELWMLEHMILLGESFRAIESARRDPSAKYDLDLVPDAFRASVATLDDGAEVLADHPQPELGGKTPREAAADPVLRPRLVRLLKEFIRSGDRLRRTVGMDIDSNLLLGEIRLEELILPPPPLGFLDEDEADFDDAIPLDPLPPQEMLDSPELDDRLQAATGDEALWNRLEIRLADVLDAFNDLPDKLNANELETLQSTVLAALGALHPDQPPGYEPDTERMLARYEAWMRSGDDQEDLADYAQRIFEETRQPALCEAAADMMFFLEKQSGKKLRPKKLDVLMTALAAAIWEAAHWPPVLKS</sequence>
<dbReference type="RefSeq" id="WP_341406707.1">
    <property type="nucleotide sequence ID" value="NZ_JBBUKT010000009.1"/>
</dbReference>
<comment type="caution">
    <text evidence="2">The sequence shown here is derived from an EMBL/GenBank/DDBJ whole genome shotgun (WGS) entry which is preliminary data.</text>
</comment>
<protein>
    <submittedName>
        <fullName evidence="2">Uncharacterized protein</fullName>
    </submittedName>
</protein>
<evidence type="ECO:0000256" key="1">
    <source>
        <dbReference type="SAM" id="MobiDB-lite"/>
    </source>
</evidence>
<organism evidence="2 3">
    <name type="scientific">Luteolibacter soli</name>
    <dbReference type="NCBI Taxonomy" id="3135280"/>
    <lineage>
        <taxon>Bacteria</taxon>
        <taxon>Pseudomonadati</taxon>
        <taxon>Verrucomicrobiota</taxon>
        <taxon>Verrucomicrobiia</taxon>
        <taxon>Verrucomicrobiales</taxon>
        <taxon>Verrucomicrobiaceae</taxon>
        <taxon>Luteolibacter</taxon>
    </lineage>
</organism>
<reference evidence="2 3" key="1">
    <citation type="submission" date="2024-04" db="EMBL/GenBank/DDBJ databases">
        <title>Luteolibacter sp. isolated from soil.</title>
        <authorList>
            <person name="An J."/>
        </authorList>
    </citation>
    <scope>NUCLEOTIDE SEQUENCE [LARGE SCALE GENOMIC DNA]</scope>
    <source>
        <strain evidence="2 3">Y139</strain>
    </source>
</reference>
<keyword evidence="3" id="KW-1185">Reference proteome</keyword>
<accession>A0ABU9AYU4</accession>
<dbReference type="Proteomes" id="UP001371305">
    <property type="component" value="Unassembled WGS sequence"/>
</dbReference>
<evidence type="ECO:0000313" key="2">
    <source>
        <dbReference type="EMBL" id="MEK7952947.1"/>
    </source>
</evidence>
<name>A0ABU9AYU4_9BACT</name>
<feature type="region of interest" description="Disordered" evidence="1">
    <location>
        <begin position="1"/>
        <end position="28"/>
    </location>
</feature>